<organism evidence="2 3">
    <name type="scientific">Streptomyces adustus</name>
    <dbReference type="NCBI Taxonomy" id="1609272"/>
    <lineage>
        <taxon>Bacteria</taxon>
        <taxon>Bacillati</taxon>
        <taxon>Actinomycetota</taxon>
        <taxon>Actinomycetes</taxon>
        <taxon>Kitasatosporales</taxon>
        <taxon>Streptomycetaceae</taxon>
        <taxon>Streptomyces</taxon>
    </lineage>
</organism>
<dbReference type="RefSeq" id="WP_152893247.1">
    <property type="nucleotide sequence ID" value="NZ_VJZD01000164.1"/>
</dbReference>
<proteinExistence type="predicted"/>
<evidence type="ECO:0000256" key="1">
    <source>
        <dbReference type="SAM" id="Phobius"/>
    </source>
</evidence>
<keyword evidence="1" id="KW-0472">Membrane</keyword>
<name>A0A5N8VNA4_9ACTN</name>
<evidence type="ECO:0000313" key="3">
    <source>
        <dbReference type="Proteomes" id="UP000325849"/>
    </source>
</evidence>
<accession>A0A5N8VNA4</accession>
<keyword evidence="1" id="KW-1133">Transmembrane helix</keyword>
<keyword evidence="1" id="KW-0812">Transmembrane</keyword>
<dbReference type="Proteomes" id="UP000325849">
    <property type="component" value="Unassembled WGS sequence"/>
</dbReference>
<evidence type="ECO:0000313" key="2">
    <source>
        <dbReference type="EMBL" id="MPY35528.1"/>
    </source>
</evidence>
<gene>
    <name evidence="2" type="ORF">FNH09_31125</name>
</gene>
<reference evidence="2 3" key="1">
    <citation type="submission" date="2019-07" db="EMBL/GenBank/DDBJ databases">
        <title>New species of Amycolatopsis and Streptomyces.</title>
        <authorList>
            <person name="Duangmal K."/>
            <person name="Teo W.F.A."/>
            <person name="Lipun K."/>
        </authorList>
    </citation>
    <scope>NUCLEOTIDE SEQUENCE [LARGE SCALE GENOMIC DNA]</scope>
    <source>
        <strain evidence="2 3">NBRC 109810</strain>
    </source>
</reference>
<feature type="transmembrane region" description="Helical" evidence="1">
    <location>
        <begin position="33"/>
        <end position="53"/>
    </location>
</feature>
<protein>
    <submittedName>
        <fullName evidence="2">Uncharacterized protein</fullName>
    </submittedName>
</protein>
<keyword evidence="3" id="KW-1185">Reference proteome</keyword>
<comment type="caution">
    <text evidence="2">The sequence shown here is derived from an EMBL/GenBank/DDBJ whole genome shotgun (WGS) entry which is preliminary data.</text>
</comment>
<dbReference type="AlphaFoldDB" id="A0A5N8VNA4"/>
<sequence length="60" mass="6431">MSRTTRAAGALVTTALVLGLAAAGAHRWDGESWAEVSVMCCFSVLLLLAAVGIQRMRRKR</sequence>
<dbReference type="EMBL" id="VJZD01000164">
    <property type="protein sequence ID" value="MPY35528.1"/>
    <property type="molecule type" value="Genomic_DNA"/>
</dbReference>